<reference evidence="3" key="1">
    <citation type="submission" date="2017-01" db="EMBL/GenBank/DDBJ databases">
        <authorList>
            <person name="Varghese N."/>
            <person name="Submissions S."/>
        </authorList>
    </citation>
    <scope>NUCLEOTIDE SEQUENCE [LARGE SCALE GENOMIC DNA]</scope>
    <source>
        <strain evidence="3">DSM 21054</strain>
    </source>
</reference>
<organism evidence="2 3">
    <name type="scientific">Filimonas lacunae</name>
    <dbReference type="NCBI Taxonomy" id="477680"/>
    <lineage>
        <taxon>Bacteria</taxon>
        <taxon>Pseudomonadati</taxon>
        <taxon>Bacteroidota</taxon>
        <taxon>Chitinophagia</taxon>
        <taxon>Chitinophagales</taxon>
        <taxon>Chitinophagaceae</taxon>
        <taxon>Filimonas</taxon>
    </lineage>
</organism>
<feature type="transmembrane region" description="Helical" evidence="1">
    <location>
        <begin position="213"/>
        <end position="239"/>
    </location>
</feature>
<evidence type="ECO:0000313" key="3">
    <source>
        <dbReference type="Proteomes" id="UP000186917"/>
    </source>
</evidence>
<keyword evidence="3" id="KW-1185">Reference proteome</keyword>
<dbReference type="AlphaFoldDB" id="A0A173MPQ0"/>
<dbReference type="EMBL" id="FTOR01000001">
    <property type="protein sequence ID" value="SIS73173.1"/>
    <property type="molecule type" value="Genomic_DNA"/>
</dbReference>
<dbReference type="OrthoDB" id="9778801at2"/>
<dbReference type="RefSeq" id="WP_076376007.1">
    <property type="nucleotide sequence ID" value="NZ_AP017422.1"/>
</dbReference>
<gene>
    <name evidence="2" type="ORF">SAMN05421788_101875</name>
</gene>
<name>A0A173MPQ0_9BACT</name>
<evidence type="ECO:0000313" key="2">
    <source>
        <dbReference type="EMBL" id="SIS73173.1"/>
    </source>
</evidence>
<evidence type="ECO:0000256" key="1">
    <source>
        <dbReference type="SAM" id="Phobius"/>
    </source>
</evidence>
<dbReference type="InterPro" id="IPR010775">
    <property type="entry name" value="DUF1365"/>
</dbReference>
<sequence>MNSCLYTASVMHHRLQPQKHWFSYNVYMFYIDLDELPELCRKYWMISHNRFNFFSFREKEHLQLPADKPDTTRTTREHITAWLHENGMELGEGKIMLLTNLNVLGYNFNPVSFYYCFDSSGMPLCCVAEVSNTFREMKPYLLGPDQLDKGVFTLRTAKYFYVSPFIDHDVDFHFQLRIPGRKLEISIDDYKNGQRFFITQLMGDKVPLGNRVLLWYTIRFPFITGKVMLLILWNALLLWRKKIPWHSKAANQHLQKNVYKKHIPR</sequence>
<keyword evidence="1" id="KW-1133">Transmembrane helix</keyword>
<keyword evidence="1" id="KW-0812">Transmembrane</keyword>
<dbReference type="PANTHER" id="PTHR33973:SF4">
    <property type="entry name" value="OS07G0153300 PROTEIN"/>
    <property type="match status" value="1"/>
</dbReference>
<accession>A0A173MPQ0</accession>
<dbReference type="PANTHER" id="PTHR33973">
    <property type="entry name" value="OS07G0153300 PROTEIN"/>
    <property type="match status" value="1"/>
</dbReference>
<dbReference type="STRING" id="477680.SAMN05421788_101875"/>
<evidence type="ECO:0008006" key="4">
    <source>
        <dbReference type="Google" id="ProtNLM"/>
    </source>
</evidence>
<protein>
    <recommendedName>
        <fullName evidence="4">DUF1365 domain-containing protein</fullName>
    </recommendedName>
</protein>
<dbReference type="Pfam" id="PF07103">
    <property type="entry name" value="DUF1365"/>
    <property type="match status" value="1"/>
</dbReference>
<keyword evidence="1" id="KW-0472">Membrane</keyword>
<proteinExistence type="predicted"/>
<dbReference type="Proteomes" id="UP000186917">
    <property type="component" value="Unassembled WGS sequence"/>
</dbReference>
<dbReference type="KEGG" id="fln:FLA_5488"/>